<name>A0A1F7UL74_9BACT</name>
<gene>
    <name evidence="2" type="ORF">A3J43_00595</name>
</gene>
<proteinExistence type="predicted"/>
<dbReference type="InterPro" id="IPR026444">
    <property type="entry name" value="Secre_tail"/>
</dbReference>
<organism evidence="2 3">
    <name type="scientific">Candidatus Uhrbacteria bacterium RIFCSPHIGHO2_12_FULL_54_23</name>
    <dbReference type="NCBI Taxonomy" id="1802397"/>
    <lineage>
        <taxon>Bacteria</taxon>
        <taxon>Candidatus Uhriibacteriota</taxon>
    </lineage>
</organism>
<protein>
    <recommendedName>
        <fullName evidence="1">Secretion system C-terminal sorting domain-containing protein</fullName>
    </recommendedName>
</protein>
<feature type="domain" description="Secretion system C-terminal sorting" evidence="1">
    <location>
        <begin position="279"/>
        <end position="355"/>
    </location>
</feature>
<comment type="caution">
    <text evidence="2">The sequence shown here is derived from an EMBL/GenBank/DDBJ whole genome shotgun (WGS) entry which is preliminary data.</text>
</comment>
<evidence type="ECO:0000313" key="2">
    <source>
        <dbReference type="EMBL" id="OGL78457.1"/>
    </source>
</evidence>
<dbReference type="NCBIfam" id="TIGR04183">
    <property type="entry name" value="Por_Secre_tail"/>
    <property type="match status" value="1"/>
</dbReference>
<dbReference type="Pfam" id="PF18962">
    <property type="entry name" value="Por_Secre_tail"/>
    <property type="match status" value="1"/>
</dbReference>
<evidence type="ECO:0000259" key="1">
    <source>
        <dbReference type="Pfam" id="PF18962"/>
    </source>
</evidence>
<evidence type="ECO:0000313" key="3">
    <source>
        <dbReference type="Proteomes" id="UP000176604"/>
    </source>
</evidence>
<accession>A0A1F7UL74</accession>
<dbReference type="SUPFAM" id="SSF50969">
    <property type="entry name" value="YVTN repeat-like/Quinoprotein amine dehydrogenase"/>
    <property type="match status" value="1"/>
</dbReference>
<dbReference type="InterPro" id="IPR011044">
    <property type="entry name" value="Quino_amine_DH_bsu"/>
</dbReference>
<dbReference type="STRING" id="1802397.A3J43_00595"/>
<dbReference type="Gene3D" id="2.60.40.4070">
    <property type="match status" value="1"/>
</dbReference>
<dbReference type="Proteomes" id="UP000176604">
    <property type="component" value="Unassembled WGS sequence"/>
</dbReference>
<sequence>MFEGFDVSENFVVAGGDSSLFLIDNTTGDSLRSAVLPGVLVIRVLLLENIIFALEQVSALDSFRISIYNLNLNRLKSTNLFKGHTANLGNTGFHRPFNLIQSNEEIVVQAAVHADKKTKSHIAKVTLAEVKFILATDRHPGLSNGLVVNGDQAYLCGIHEVEKVNLSTGMSEWVVEIPTSGPDLTIDYINLDDNGNLLITGEDYLDFFVRVLDPEGKTLFSYLNQEPDFQDGYWVGDFGGNIVVYAHTIDAGFLKIVKTAPTTDVEATTPRTFALDQNYPNPFNPTTNITYSIEKQGAVSLVVYNLLGNEIARLVDNQIQTVGNHTISFDASNLSSGVYFYKLQTNNTSVTKKMLLMK</sequence>
<dbReference type="AlphaFoldDB" id="A0A1F7UL74"/>
<reference evidence="2 3" key="1">
    <citation type="journal article" date="2016" name="Nat. Commun.">
        <title>Thousands of microbial genomes shed light on interconnected biogeochemical processes in an aquifer system.</title>
        <authorList>
            <person name="Anantharaman K."/>
            <person name="Brown C.T."/>
            <person name="Hug L.A."/>
            <person name="Sharon I."/>
            <person name="Castelle C.J."/>
            <person name="Probst A.J."/>
            <person name="Thomas B.C."/>
            <person name="Singh A."/>
            <person name="Wilkins M.J."/>
            <person name="Karaoz U."/>
            <person name="Brodie E.L."/>
            <person name="Williams K.H."/>
            <person name="Hubbard S.S."/>
            <person name="Banfield J.F."/>
        </authorList>
    </citation>
    <scope>NUCLEOTIDE SEQUENCE [LARGE SCALE GENOMIC DNA]</scope>
</reference>
<dbReference type="EMBL" id="MGEF01000031">
    <property type="protein sequence ID" value="OGL78457.1"/>
    <property type="molecule type" value="Genomic_DNA"/>
</dbReference>